<feature type="repeat" description="TPR" evidence="1">
    <location>
        <begin position="172"/>
        <end position="205"/>
    </location>
</feature>
<evidence type="ECO:0000256" key="1">
    <source>
        <dbReference type="PROSITE-ProRule" id="PRU00339"/>
    </source>
</evidence>
<reference evidence="3 4" key="1">
    <citation type="journal article" date="2016" name="Mol. Biol. Evol.">
        <title>Comparative Genomics of Early-Diverging Mushroom-Forming Fungi Provides Insights into the Origins of Lignocellulose Decay Capabilities.</title>
        <authorList>
            <person name="Nagy L.G."/>
            <person name="Riley R."/>
            <person name="Tritt A."/>
            <person name="Adam C."/>
            <person name="Daum C."/>
            <person name="Floudas D."/>
            <person name="Sun H."/>
            <person name="Yadav J.S."/>
            <person name="Pangilinan J."/>
            <person name="Larsson K.H."/>
            <person name="Matsuura K."/>
            <person name="Barry K."/>
            <person name="Labutti K."/>
            <person name="Kuo R."/>
            <person name="Ohm R.A."/>
            <person name="Bhattacharya S.S."/>
            <person name="Shirouzu T."/>
            <person name="Yoshinaga Y."/>
            <person name="Martin F.M."/>
            <person name="Grigoriev I.V."/>
            <person name="Hibbett D.S."/>
        </authorList>
    </citation>
    <scope>NUCLEOTIDE SEQUENCE [LARGE SCALE GENOMIC DNA]</scope>
    <source>
        <strain evidence="3 4">HHB14362 ss-1</strain>
    </source>
</reference>
<proteinExistence type="predicted"/>
<keyword evidence="4" id="KW-1185">Reference proteome</keyword>
<feature type="compositionally biased region" description="Basic and acidic residues" evidence="2">
    <location>
        <begin position="109"/>
        <end position="127"/>
    </location>
</feature>
<dbReference type="InterPro" id="IPR019734">
    <property type="entry name" value="TPR_rpt"/>
</dbReference>
<dbReference type="EMBL" id="KV425604">
    <property type="protein sequence ID" value="KZT21656.1"/>
    <property type="molecule type" value="Genomic_DNA"/>
</dbReference>
<evidence type="ECO:0000256" key="2">
    <source>
        <dbReference type="SAM" id="MobiDB-lite"/>
    </source>
</evidence>
<dbReference type="PROSITE" id="PS50005">
    <property type="entry name" value="TPR"/>
    <property type="match status" value="1"/>
</dbReference>
<feature type="region of interest" description="Disordered" evidence="2">
    <location>
        <begin position="106"/>
        <end position="154"/>
    </location>
</feature>
<protein>
    <submittedName>
        <fullName evidence="3">TPR-like protein</fullName>
    </submittedName>
</protein>
<feature type="compositionally biased region" description="Acidic residues" evidence="2">
    <location>
        <begin position="128"/>
        <end position="154"/>
    </location>
</feature>
<dbReference type="InParanoid" id="A0A165PY92"/>
<dbReference type="InterPro" id="IPR052769">
    <property type="entry name" value="TPR_domain_protein"/>
</dbReference>
<dbReference type="Proteomes" id="UP000076761">
    <property type="component" value="Unassembled WGS sequence"/>
</dbReference>
<accession>A0A165PY92</accession>
<dbReference type="STRING" id="1314782.A0A165PY92"/>
<dbReference type="InterPro" id="IPR011990">
    <property type="entry name" value="TPR-like_helical_dom_sf"/>
</dbReference>
<keyword evidence="1" id="KW-0802">TPR repeat</keyword>
<sequence>MTKRQSSNIGIQHVRYTLVVPTSAKSDIWHSDKMNHSPQSEASPGAESAFVVAPDVDVEVEPVSEDEIRQSLKEAEDLKLEGNDYFRAGKWNEALNAYRSGFGRLPRRKEKESKSGKGKERDFRKEFDEDEDDRNAPPSEEEQKEDSDEAPQDEDILPESTALEKDCAKARAVLSANIGACYMKLEEYKEAVTACTEALLDDPGYVKALQRRAACNEKIGTWSSLTSAQEDYNALINVLPPSSHQLGETRRALQSLKPRLEAAQKAEMGEMLDKLKGLGNSILGNFGLSTDNFKFEPNGQGGYSMNFAR</sequence>
<dbReference type="SMART" id="SM00028">
    <property type="entry name" value="TPR"/>
    <property type="match status" value="2"/>
</dbReference>
<dbReference type="AlphaFoldDB" id="A0A165PY92"/>
<dbReference type="PANTHER" id="PTHR46014:SF1">
    <property type="entry name" value="TETRATRICOPEPTIDE REPEAT PROTEIN 1"/>
    <property type="match status" value="1"/>
</dbReference>
<evidence type="ECO:0000313" key="3">
    <source>
        <dbReference type="EMBL" id="KZT21656.1"/>
    </source>
</evidence>
<name>A0A165PY92_9AGAM</name>
<gene>
    <name evidence="3" type="ORF">NEOLEDRAFT_1139062</name>
</gene>
<dbReference type="SUPFAM" id="SSF48452">
    <property type="entry name" value="TPR-like"/>
    <property type="match status" value="1"/>
</dbReference>
<organism evidence="3 4">
    <name type="scientific">Neolentinus lepideus HHB14362 ss-1</name>
    <dbReference type="NCBI Taxonomy" id="1314782"/>
    <lineage>
        <taxon>Eukaryota</taxon>
        <taxon>Fungi</taxon>
        <taxon>Dikarya</taxon>
        <taxon>Basidiomycota</taxon>
        <taxon>Agaricomycotina</taxon>
        <taxon>Agaricomycetes</taxon>
        <taxon>Gloeophyllales</taxon>
        <taxon>Gloeophyllaceae</taxon>
        <taxon>Neolentinus</taxon>
    </lineage>
</organism>
<dbReference type="PANTHER" id="PTHR46014">
    <property type="entry name" value="TETRATRICOPEPTIDE REPEAT PROTEIN 1"/>
    <property type="match status" value="1"/>
</dbReference>
<evidence type="ECO:0000313" key="4">
    <source>
        <dbReference type="Proteomes" id="UP000076761"/>
    </source>
</evidence>
<feature type="region of interest" description="Disordered" evidence="2">
    <location>
        <begin position="29"/>
        <end position="54"/>
    </location>
</feature>
<dbReference type="Gene3D" id="1.25.40.10">
    <property type="entry name" value="Tetratricopeptide repeat domain"/>
    <property type="match status" value="1"/>
</dbReference>
<dbReference type="OrthoDB" id="1872379at2759"/>